<evidence type="ECO:0000256" key="13">
    <source>
        <dbReference type="SAM" id="MobiDB-lite"/>
    </source>
</evidence>
<dbReference type="PROSITE" id="PS50262">
    <property type="entry name" value="G_PROTEIN_RECEP_F1_2"/>
    <property type="match status" value="1"/>
</dbReference>
<keyword evidence="11 12" id="KW-0807">Transducer</keyword>
<keyword evidence="5 14" id="KW-1133">Transmembrane helix</keyword>
<protein>
    <submittedName>
        <fullName evidence="17">Neuromedin-B receptor</fullName>
    </submittedName>
</protein>
<keyword evidence="9 12" id="KW-0675">Receptor</keyword>
<reference evidence="17 18" key="1">
    <citation type="submission" date="2015-09" db="EMBL/GenBank/DDBJ databases">
        <title>Trachymyrmex zeteki WGS genome.</title>
        <authorList>
            <person name="Nygaard S."/>
            <person name="Hu H."/>
            <person name="Boomsma J."/>
            <person name="Zhang G."/>
        </authorList>
    </citation>
    <scope>NUCLEOTIDE SEQUENCE [LARGE SCALE GENOMIC DNA]</scope>
    <source>
        <strain evidence="17">Tzet28-1</strain>
        <tissue evidence="17">Whole body</tissue>
    </source>
</reference>
<dbReference type="InterPro" id="IPR017452">
    <property type="entry name" value="GPCR_Rhodpsn_7TM"/>
</dbReference>
<dbReference type="SUPFAM" id="SSF81321">
    <property type="entry name" value="Family A G protein-coupled receptor-like"/>
    <property type="match status" value="2"/>
</dbReference>
<evidence type="ECO:0000256" key="12">
    <source>
        <dbReference type="RuleBase" id="RU000688"/>
    </source>
</evidence>
<feature type="chain" id="PRO_5007591439" evidence="15">
    <location>
        <begin position="39"/>
        <end position="509"/>
    </location>
</feature>
<dbReference type="PROSITE" id="PS00237">
    <property type="entry name" value="G_PROTEIN_RECEP_F1_1"/>
    <property type="match status" value="1"/>
</dbReference>
<evidence type="ECO:0000256" key="4">
    <source>
        <dbReference type="ARBA" id="ARBA00022692"/>
    </source>
</evidence>
<accession>A0A151WUF6</accession>
<evidence type="ECO:0000313" key="18">
    <source>
        <dbReference type="Proteomes" id="UP000075809"/>
    </source>
</evidence>
<comment type="subcellular location">
    <subcellularLocation>
        <location evidence="1">Cell membrane</location>
        <topology evidence="1">Multi-pass membrane protein</topology>
    </subcellularLocation>
</comment>
<name>A0A151WUF6_9HYME</name>
<gene>
    <name evidence="17" type="ORF">ALC60_09413</name>
</gene>
<keyword evidence="10" id="KW-0325">Glycoprotein</keyword>
<evidence type="ECO:0000256" key="9">
    <source>
        <dbReference type="ARBA" id="ARBA00023170"/>
    </source>
</evidence>
<feature type="transmembrane region" description="Helical" evidence="14">
    <location>
        <begin position="336"/>
        <end position="359"/>
    </location>
</feature>
<feature type="compositionally biased region" description="Low complexity" evidence="13">
    <location>
        <begin position="425"/>
        <end position="437"/>
    </location>
</feature>
<dbReference type="GO" id="GO:0005886">
    <property type="term" value="C:plasma membrane"/>
    <property type="evidence" value="ECO:0007669"/>
    <property type="project" value="UniProtKB-SubCell"/>
</dbReference>
<keyword evidence="4 12" id="KW-0812">Transmembrane</keyword>
<keyword evidence="3" id="KW-1003">Cell membrane</keyword>
<feature type="compositionally biased region" description="Polar residues" evidence="13">
    <location>
        <begin position="476"/>
        <end position="496"/>
    </location>
</feature>
<evidence type="ECO:0000256" key="7">
    <source>
        <dbReference type="ARBA" id="ARBA00023136"/>
    </source>
</evidence>
<dbReference type="Pfam" id="PF00001">
    <property type="entry name" value="7tm_1"/>
    <property type="match status" value="1"/>
</dbReference>
<evidence type="ECO:0000256" key="10">
    <source>
        <dbReference type="ARBA" id="ARBA00023180"/>
    </source>
</evidence>
<evidence type="ECO:0000256" key="11">
    <source>
        <dbReference type="ARBA" id="ARBA00023224"/>
    </source>
</evidence>
<evidence type="ECO:0000259" key="16">
    <source>
        <dbReference type="PROSITE" id="PS50262"/>
    </source>
</evidence>
<dbReference type="InterPro" id="IPR000276">
    <property type="entry name" value="GPCR_Rhodpsn"/>
</dbReference>
<evidence type="ECO:0000256" key="15">
    <source>
        <dbReference type="SAM" id="SignalP"/>
    </source>
</evidence>
<evidence type="ECO:0000256" key="6">
    <source>
        <dbReference type="ARBA" id="ARBA00023040"/>
    </source>
</evidence>
<dbReference type="STRING" id="64791.A0A151WUF6"/>
<dbReference type="PRINTS" id="PR00358">
    <property type="entry name" value="BOMBESINR"/>
</dbReference>
<evidence type="ECO:0000256" key="1">
    <source>
        <dbReference type="ARBA" id="ARBA00004651"/>
    </source>
</evidence>
<feature type="transmembrane region" description="Helical" evidence="14">
    <location>
        <begin position="286"/>
        <end position="304"/>
    </location>
</feature>
<keyword evidence="15" id="KW-0732">Signal</keyword>
<dbReference type="Proteomes" id="UP000075809">
    <property type="component" value="Unassembled WGS sequence"/>
</dbReference>
<evidence type="ECO:0000256" key="3">
    <source>
        <dbReference type="ARBA" id="ARBA00022475"/>
    </source>
</evidence>
<keyword evidence="18" id="KW-1185">Reference proteome</keyword>
<dbReference type="Gene3D" id="1.20.1070.10">
    <property type="entry name" value="Rhodopsin 7-helix transmembrane proteins"/>
    <property type="match status" value="1"/>
</dbReference>
<feature type="domain" description="G-protein coupled receptors family 1 profile" evidence="16">
    <location>
        <begin position="82"/>
        <end position="393"/>
    </location>
</feature>
<sequence length="509" mass="58554">MTMSWSYTTSASPSSSITILMMTTLLTPLALTANYTEASDFVGNITTNITEEELVYTPYSERPETYFVPVIFLLILLIGLIGNTVLALMILRHTNMRNVPNTYVLSLALGDLLARNIYICKYTFTYKFLYTENHVMRTKLLVRVYLLCKTINLSEVIMTCVPFTITVYVLDSWPFGLLICKISECAKDISVGVSVFTLTALSADRFFAIANPMRKLHVAGSGKRAIRFTTIIVILIWVLAIILAIPGSFSYIRFFRVNQNVSFYVCYPFPEKFGPNYPKTIVACRFFIYYIIPLTIIAVFYILMARHLMRSTRDVLCEMQGQIKQIQARKKLAKMVMAFVIIFAVCFFPQHVFMLWFYFNPTSQTDYNIFWHYFRILGFCLAFINSCINPIALYCVSGAFRKYFDRYLPCFVIMKRRRRRHRQSPESSSRGRGPSSSFVKSRKNLGDSRREQRIAMRLSIMTTDVRPTTPIKEQETSMTLPANPNGTGESLRSQRVSMEPTVRDRLVPS</sequence>
<dbReference type="AlphaFoldDB" id="A0A151WUF6"/>
<feature type="region of interest" description="Disordered" evidence="13">
    <location>
        <begin position="465"/>
        <end position="509"/>
    </location>
</feature>
<proteinExistence type="inferred from homology"/>
<organism evidence="17 18">
    <name type="scientific">Mycetomoellerius zeteki</name>
    <dbReference type="NCBI Taxonomy" id="64791"/>
    <lineage>
        <taxon>Eukaryota</taxon>
        <taxon>Metazoa</taxon>
        <taxon>Ecdysozoa</taxon>
        <taxon>Arthropoda</taxon>
        <taxon>Hexapoda</taxon>
        <taxon>Insecta</taxon>
        <taxon>Pterygota</taxon>
        <taxon>Neoptera</taxon>
        <taxon>Endopterygota</taxon>
        <taxon>Hymenoptera</taxon>
        <taxon>Apocrita</taxon>
        <taxon>Aculeata</taxon>
        <taxon>Formicoidea</taxon>
        <taxon>Formicidae</taxon>
        <taxon>Myrmicinae</taxon>
        <taxon>Mycetomoellerius</taxon>
    </lineage>
</organism>
<dbReference type="EMBL" id="KQ982730">
    <property type="protein sequence ID" value="KYQ51540.1"/>
    <property type="molecule type" value="Genomic_DNA"/>
</dbReference>
<keyword evidence="8" id="KW-1015">Disulfide bond</keyword>
<dbReference type="CDD" id="cd15927">
    <property type="entry name" value="7tmA_Bombesin_R-like"/>
    <property type="match status" value="1"/>
</dbReference>
<evidence type="ECO:0000256" key="14">
    <source>
        <dbReference type="SAM" id="Phobius"/>
    </source>
</evidence>
<feature type="transmembrane region" description="Helical" evidence="14">
    <location>
        <begin position="66"/>
        <end position="91"/>
    </location>
</feature>
<feature type="transmembrane region" description="Helical" evidence="14">
    <location>
        <begin position="228"/>
        <end position="252"/>
    </location>
</feature>
<dbReference type="PANTHER" id="PTHR45695:SF26">
    <property type="entry name" value="NEUROPEPTIDE CCHAMIDE-1 RECEPTOR"/>
    <property type="match status" value="1"/>
</dbReference>
<feature type="transmembrane region" description="Helical" evidence="14">
    <location>
        <begin position="371"/>
        <end position="396"/>
    </location>
</feature>
<feature type="region of interest" description="Disordered" evidence="13">
    <location>
        <begin position="421"/>
        <end position="448"/>
    </location>
</feature>
<dbReference type="InterPro" id="IPR001556">
    <property type="entry name" value="Bombsn_rcpt-like"/>
</dbReference>
<dbReference type="PRINTS" id="PR00237">
    <property type="entry name" value="GPCRRHODOPSN"/>
</dbReference>
<evidence type="ECO:0000256" key="5">
    <source>
        <dbReference type="ARBA" id="ARBA00022989"/>
    </source>
</evidence>
<evidence type="ECO:0000313" key="17">
    <source>
        <dbReference type="EMBL" id="KYQ51540.1"/>
    </source>
</evidence>
<feature type="signal peptide" evidence="15">
    <location>
        <begin position="1"/>
        <end position="38"/>
    </location>
</feature>
<keyword evidence="6 12" id="KW-0297">G-protein coupled receptor</keyword>
<comment type="similarity">
    <text evidence="2 12">Belongs to the G-protein coupled receptor 1 family.</text>
</comment>
<evidence type="ECO:0000256" key="8">
    <source>
        <dbReference type="ARBA" id="ARBA00023157"/>
    </source>
</evidence>
<evidence type="ECO:0000256" key="2">
    <source>
        <dbReference type="ARBA" id="ARBA00010663"/>
    </source>
</evidence>
<dbReference type="PANTHER" id="PTHR45695">
    <property type="entry name" value="LEUCOKININ RECEPTOR-RELATED"/>
    <property type="match status" value="1"/>
</dbReference>
<dbReference type="GO" id="GO:0008188">
    <property type="term" value="F:neuropeptide receptor activity"/>
    <property type="evidence" value="ECO:0007669"/>
    <property type="project" value="TreeGrafter"/>
</dbReference>
<keyword evidence="7 14" id="KW-0472">Membrane</keyword>